<dbReference type="PROSITE" id="PS00028">
    <property type="entry name" value="ZINC_FINGER_C2H2_1"/>
    <property type="match status" value="2"/>
</dbReference>
<gene>
    <name evidence="12" type="ORF">DFH05DRAFT_1524739</name>
    <name evidence="13" type="ORF">F5890DRAFT_1555715</name>
</gene>
<dbReference type="Gene3D" id="3.30.160.60">
    <property type="entry name" value="Classic Zinc Finger"/>
    <property type="match status" value="2"/>
</dbReference>
<dbReference type="PROSITE" id="PS50048">
    <property type="entry name" value="ZN2_CY6_FUNGAL_2"/>
    <property type="match status" value="1"/>
</dbReference>
<reference evidence="13" key="1">
    <citation type="submission" date="2022-08" db="EMBL/GenBank/DDBJ databases">
        <authorList>
            <consortium name="DOE Joint Genome Institute"/>
            <person name="Min B."/>
            <person name="Riley R."/>
            <person name="Sierra-Patev S."/>
            <person name="Naranjo-Ortiz M."/>
            <person name="Looney B."/>
            <person name="Konkel Z."/>
            <person name="Slot J.C."/>
            <person name="Sakamoto Y."/>
            <person name="Steenwyk J.L."/>
            <person name="Rokas A."/>
            <person name="Carro J."/>
            <person name="Camarero S."/>
            <person name="Ferreira P."/>
            <person name="Molpeceres G."/>
            <person name="Ruiz-Duenas F.J."/>
            <person name="Serrano A."/>
            <person name="Henrissat B."/>
            <person name="Drula E."/>
            <person name="Hughes K.W."/>
            <person name="Mata J.L."/>
            <person name="Ishikawa N.K."/>
            <person name="Vargas-Isla R."/>
            <person name="Ushijima S."/>
            <person name="Smith C.A."/>
            <person name="Ahrendt S."/>
            <person name="Andreopoulos W."/>
            <person name="He G."/>
            <person name="Labutti K."/>
            <person name="Lipzen A."/>
            <person name="Ng V."/>
            <person name="Sandor L."/>
            <person name="Barry K."/>
            <person name="Martinez A.T."/>
            <person name="Xiao Y."/>
            <person name="Gibbons J.G."/>
            <person name="Terashima K."/>
            <person name="Hibbett D.S."/>
            <person name="Grigoriev I.V."/>
        </authorList>
    </citation>
    <scope>NUCLEOTIDE SEQUENCE</scope>
    <source>
        <strain evidence="13">TFB7829</strain>
    </source>
</reference>
<dbReference type="Proteomes" id="UP001163850">
    <property type="component" value="Unassembled WGS sequence"/>
</dbReference>
<reference evidence="12" key="2">
    <citation type="submission" date="2022-08" db="EMBL/GenBank/DDBJ databases">
        <authorList>
            <consortium name="DOE Joint Genome Institute"/>
            <person name="Min B."/>
            <person name="Sierra-Patev S."/>
            <person name="Naranjo-Ortiz M."/>
            <person name="Looney B."/>
            <person name="Konkel Z."/>
            <person name="Slot J.C."/>
            <person name="Sakamoto Y."/>
            <person name="Steenwyk J.L."/>
            <person name="Rokas A."/>
            <person name="Carro J."/>
            <person name="Camarero S."/>
            <person name="Ferreira P."/>
            <person name="Molpeceres G."/>
            <person name="Ruiz-duenas F.J."/>
            <person name="Serrano A."/>
            <person name="Henrissat B."/>
            <person name="Drula E."/>
            <person name="Hughes K.W."/>
            <person name="Mata J.L."/>
            <person name="Ishikawa N.K."/>
            <person name="Vargas-Isla R."/>
            <person name="Ushijima S."/>
            <person name="Smith C.A."/>
            <person name="Ahrendt S."/>
            <person name="Andreopoulos W."/>
            <person name="He G."/>
            <person name="LaButti K."/>
            <person name="Lipzen A."/>
            <person name="Ng V."/>
            <person name="Riley R."/>
            <person name="Sandor L."/>
            <person name="Barry K."/>
            <person name="Martinez A.T."/>
            <person name="Xiao Y."/>
            <person name="Gibbons J.G."/>
            <person name="Terashima K."/>
            <person name="Hibbett D.S."/>
            <person name="Grigoriev I.V."/>
        </authorList>
    </citation>
    <scope>NUCLEOTIDE SEQUENCE</scope>
    <source>
        <strain evidence="12">TFB7810</strain>
    </source>
</reference>
<dbReference type="SMART" id="SM00355">
    <property type="entry name" value="ZnF_C2H2"/>
    <property type="match status" value="2"/>
</dbReference>
<dbReference type="InterPro" id="IPR001138">
    <property type="entry name" value="Zn2Cys6_DnaBD"/>
</dbReference>
<feature type="compositionally biased region" description="Basic and acidic residues" evidence="9">
    <location>
        <begin position="364"/>
        <end position="375"/>
    </location>
</feature>
<feature type="domain" description="C2H2-type" evidence="11">
    <location>
        <begin position="5"/>
        <end position="32"/>
    </location>
</feature>
<feature type="compositionally biased region" description="Low complexity" evidence="9">
    <location>
        <begin position="138"/>
        <end position="147"/>
    </location>
</feature>
<keyword evidence="7" id="KW-0539">Nucleus</keyword>
<feature type="region of interest" description="Disordered" evidence="9">
    <location>
        <begin position="59"/>
        <end position="83"/>
    </location>
</feature>
<dbReference type="PANTHER" id="PTHR47660">
    <property type="entry name" value="TRANSCRIPTION FACTOR WITH C2H2 AND ZN(2)-CYS(6) DNA BINDING DOMAIN (EUROFUNG)-RELATED-RELATED"/>
    <property type="match status" value="1"/>
</dbReference>
<dbReference type="FunFam" id="3.30.160.60:FF:000065">
    <property type="entry name" value="B-cell CLL/lymphoma 6, member B"/>
    <property type="match status" value="1"/>
</dbReference>
<reference evidence="12 14" key="3">
    <citation type="journal article" date="2023" name="Proc. Natl. Acad. Sci. U.S.A.">
        <title>A global phylogenomic analysis of the shiitake genus Lentinula.</title>
        <authorList>
            <person name="Sierra-Patev S."/>
            <person name="Min B."/>
            <person name="Naranjo-Ortiz M."/>
            <person name="Looney B."/>
            <person name="Konkel Z."/>
            <person name="Slot J.C."/>
            <person name="Sakamoto Y."/>
            <person name="Steenwyk J.L."/>
            <person name="Rokas A."/>
            <person name="Carro J."/>
            <person name="Camarero S."/>
            <person name="Ferreira P."/>
            <person name="Molpeceres G."/>
            <person name="Ruiz-Duenas F.J."/>
            <person name="Serrano A."/>
            <person name="Henrissat B."/>
            <person name="Drula E."/>
            <person name="Hughes K.W."/>
            <person name="Mata J.L."/>
            <person name="Ishikawa N.K."/>
            <person name="Vargas-Isla R."/>
            <person name="Ushijima S."/>
            <person name="Smith C.A."/>
            <person name="Donoghue J."/>
            <person name="Ahrendt S."/>
            <person name="Andreopoulos W."/>
            <person name="He G."/>
            <person name="LaButti K."/>
            <person name="Lipzen A."/>
            <person name="Ng V."/>
            <person name="Riley R."/>
            <person name="Sandor L."/>
            <person name="Barry K."/>
            <person name="Martinez A.T."/>
            <person name="Xiao Y."/>
            <person name="Gibbons J.G."/>
            <person name="Terashima K."/>
            <person name="Grigoriev I.V."/>
            <person name="Hibbett D."/>
        </authorList>
    </citation>
    <scope>NUCLEOTIDE SEQUENCE [LARGE SCALE GENOMIC DNA]</scope>
    <source>
        <strain evidence="12 14">TFB7810</strain>
    </source>
</reference>
<feature type="domain" description="C2H2-type" evidence="11">
    <location>
        <begin position="33"/>
        <end position="61"/>
    </location>
</feature>
<feature type="region of interest" description="Disordered" evidence="9">
    <location>
        <begin position="229"/>
        <end position="253"/>
    </location>
</feature>
<keyword evidence="4" id="KW-0862">Zinc</keyword>
<dbReference type="SUPFAM" id="SSF57667">
    <property type="entry name" value="beta-beta-alpha zinc fingers"/>
    <property type="match status" value="1"/>
</dbReference>
<feature type="compositionally biased region" description="Polar residues" evidence="9">
    <location>
        <begin position="488"/>
        <end position="503"/>
    </location>
</feature>
<feature type="region of interest" description="Disordered" evidence="9">
    <location>
        <begin position="126"/>
        <end position="208"/>
    </location>
</feature>
<feature type="compositionally biased region" description="Polar residues" evidence="9">
    <location>
        <begin position="282"/>
        <end position="294"/>
    </location>
</feature>
<feature type="compositionally biased region" description="Low complexity" evidence="9">
    <location>
        <begin position="304"/>
        <end position="319"/>
    </location>
</feature>
<dbReference type="FunFam" id="3.30.160.60:FF:000100">
    <property type="entry name" value="Zinc finger 45-like"/>
    <property type="match status" value="1"/>
</dbReference>
<accession>A0A9W8TYE9</accession>
<feature type="region of interest" description="Disordered" evidence="9">
    <location>
        <begin position="278"/>
        <end position="375"/>
    </location>
</feature>
<dbReference type="Proteomes" id="UP001142393">
    <property type="component" value="Unassembled WGS sequence"/>
</dbReference>
<evidence type="ECO:0000256" key="4">
    <source>
        <dbReference type="ARBA" id="ARBA00022833"/>
    </source>
</evidence>
<feature type="compositionally biased region" description="Low complexity" evidence="9">
    <location>
        <begin position="350"/>
        <end position="363"/>
    </location>
</feature>
<dbReference type="GO" id="GO:0000981">
    <property type="term" value="F:DNA-binding transcription factor activity, RNA polymerase II-specific"/>
    <property type="evidence" value="ECO:0007669"/>
    <property type="project" value="InterPro"/>
</dbReference>
<feature type="compositionally biased region" description="Pro residues" evidence="9">
    <location>
        <begin position="148"/>
        <end position="164"/>
    </location>
</feature>
<name>A0A9W8TYE9_9AGAR</name>
<comment type="caution">
    <text evidence="12">The sequence shown here is derived from an EMBL/GenBank/DDBJ whole genome shotgun (WGS) entry which is preliminary data.</text>
</comment>
<keyword evidence="6" id="KW-0804">Transcription</keyword>
<evidence type="ECO:0000313" key="14">
    <source>
        <dbReference type="Proteomes" id="UP001142393"/>
    </source>
</evidence>
<dbReference type="EMBL" id="MU802053">
    <property type="protein sequence ID" value="KAJ3982660.1"/>
    <property type="molecule type" value="Genomic_DNA"/>
</dbReference>
<evidence type="ECO:0000256" key="3">
    <source>
        <dbReference type="ARBA" id="ARBA00022771"/>
    </source>
</evidence>
<dbReference type="AlphaFoldDB" id="A0A9W8TYE9"/>
<evidence type="ECO:0000256" key="8">
    <source>
        <dbReference type="PROSITE-ProRule" id="PRU00042"/>
    </source>
</evidence>
<organism evidence="12 14">
    <name type="scientific">Lentinula detonsa</name>
    <dbReference type="NCBI Taxonomy" id="2804962"/>
    <lineage>
        <taxon>Eukaryota</taxon>
        <taxon>Fungi</taxon>
        <taxon>Dikarya</taxon>
        <taxon>Basidiomycota</taxon>
        <taxon>Agaricomycotina</taxon>
        <taxon>Agaricomycetes</taxon>
        <taxon>Agaricomycetidae</taxon>
        <taxon>Agaricales</taxon>
        <taxon>Marasmiineae</taxon>
        <taxon>Omphalotaceae</taxon>
        <taxon>Lentinula</taxon>
    </lineage>
</organism>
<keyword evidence="2" id="KW-0677">Repeat</keyword>
<dbReference type="PANTHER" id="PTHR47660:SF2">
    <property type="entry name" value="TRANSCRIPTION FACTOR WITH C2H2 AND ZN(2)-CYS(6) DNA BINDING DOMAIN (EUROFUNG)"/>
    <property type="match status" value="1"/>
</dbReference>
<keyword evidence="5" id="KW-0805">Transcription regulation</keyword>
<dbReference type="GO" id="GO:0008270">
    <property type="term" value="F:zinc ion binding"/>
    <property type="evidence" value="ECO:0007669"/>
    <property type="project" value="UniProtKB-KW"/>
</dbReference>
<keyword evidence="1" id="KW-0479">Metal-binding</keyword>
<evidence type="ECO:0000256" key="2">
    <source>
        <dbReference type="ARBA" id="ARBA00022737"/>
    </source>
</evidence>
<evidence type="ECO:0000313" key="13">
    <source>
        <dbReference type="EMBL" id="KAJ3982660.1"/>
    </source>
</evidence>
<dbReference type="InterPro" id="IPR036236">
    <property type="entry name" value="Znf_C2H2_sf"/>
</dbReference>
<feature type="domain" description="Zn(2)-C6 fungal-type" evidence="10">
    <location>
        <begin position="90"/>
        <end position="119"/>
    </location>
</feature>
<evidence type="ECO:0000256" key="5">
    <source>
        <dbReference type="ARBA" id="ARBA00023015"/>
    </source>
</evidence>
<dbReference type="InterPro" id="IPR013087">
    <property type="entry name" value="Znf_C2H2_type"/>
</dbReference>
<evidence type="ECO:0000259" key="10">
    <source>
        <dbReference type="PROSITE" id="PS50048"/>
    </source>
</evidence>
<feature type="compositionally biased region" description="Low complexity" evidence="9">
    <location>
        <begin position="692"/>
        <end position="726"/>
    </location>
</feature>
<proteinExistence type="predicted"/>
<keyword evidence="3 8" id="KW-0863">Zinc-finger</keyword>
<evidence type="ECO:0000256" key="6">
    <source>
        <dbReference type="ARBA" id="ARBA00023163"/>
    </source>
</evidence>
<accession>A0AA38UQE7</accession>
<feature type="region of interest" description="Disordered" evidence="9">
    <location>
        <begin position="672"/>
        <end position="777"/>
    </location>
</feature>
<dbReference type="EMBL" id="JANVFU010000006">
    <property type="protein sequence ID" value="KAJ3745096.1"/>
    <property type="molecule type" value="Genomic_DNA"/>
</dbReference>
<feature type="region of interest" description="Disordered" evidence="9">
    <location>
        <begin position="471"/>
        <end position="512"/>
    </location>
</feature>
<dbReference type="CDD" id="cd00067">
    <property type="entry name" value="GAL4"/>
    <property type="match status" value="1"/>
</dbReference>
<evidence type="ECO:0000256" key="1">
    <source>
        <dbReference type="ARBA" id="ARBA00022723"/>
    </source>
</evidence>
<evidence type="ECO:0000256" key="7">
    <source>
        <dbReference type="ARBA" id="ARBA00023242"/>
    </source>
</evidence>
<evidence type="ECO:0000256" key="9">
    <source>
        <dbReference type="SAM" id="MobiDB-lite"/>
    </source>
</evidence>
<evidence type="ECO:0000313" key="12">
    <source>
        <dbReference type="EMBL" id="KAJ3745096.1"/>
    </source>
</evidence>
<evidence type="ECO:0000259" key="11">
    <source>
        <dbReference type="PROSITE" id="PS50157"/>
    </source>
</evidence>
<protein>
    <submittedName>
        <fullName evidence="12">Uncharacterized protein</fullName>
    </submittedName>
</protein>
<sequence length="832" mass="87501">MGGDHKCPVCSATFTRPQHVVRHMRSHTGDRPYKCQHCGDQFSRSDLLSRHINKCHVGEKLSGGTVSNDTHGRRKGPSANATRATTSKQACDQCVQSSLPCDGCNPCAKCVQRKIRCTFVKFHRQTAPIGPGHNQNRSSNSSSSPSLHPSPPQQAPTFNPPSNPYGPVYGSYDPSVSSLNYPSHHGAEDDPFVLHPAPGSSSYAASYRAQQSDLHRRASLPSFSVPGGQPWIGGWHESSQNGEGGPSPVPFNVETGNHFAFNVGNDYRDQSFILRHPHAQHSHQPPYSHLSQPQHHSHTHPNASSTTSLNSYSSSSSSSHDSRPGTASDTSSLAEDPPSRPGTSSSFADSLSGSRPGTSGSGSVDEHSGNREHRNNAGFSNAFGLLSLDDPAVIAGLANDGAPFFSHLNHIGVDSQLNATTGSTAMPLDPVATVGTGLAFRNDPDATPMPIGEAQAMGLVGPGVGPNPASIAASATSSHQHHHFPRSRPSTGHGRSSNWTQNAVGDVGTPGRETETRELREFWKAYMRTPLSGPGGAAGGMLGAPHPDAHIFSPGGTLNAMNSSASPYRRQRVSSLPSVKTPTAVSDEERYAAGFVGFNGPYGPKYPPQQPPPPLLLPSYRNNAGYTSHQLPENVQYPAASGNASTMHGNAEDLRSYEAAVMARKAPVNLSMEGLGGKMRRKAANDSNTRMTTASASASPNLSSATQSQGSGSSPSSGSSADSSPAIPQSLPPESVLRVEGGDSASRRPSFKRGASQVLEKGGSGKLARRTSSSRYDSLDHEYDYGEQASLLSPFEAPNSTTNLFDSPSMPVFGVEADNPAGLGGLQATAST</sequence>
<keyword evidence="14" id="KW-1185">Reference proteome</keyword>
<dbReference type="PROSITE" id="PS50157">
    <property type="entry name" value="ZINC_FINGER_C2H2_2"/>
    <property type="match status" value="2"/>
</dbReference>